<organism evidence="1 2">
    <name type="scientific">Phytophthora fragariae</name>
    <dbReference type="NCBI Taxonomy" id="53985"/>
    <lineage>
        <taxon>Eukaryota</taxon>
        <taxon>Sar</taxon>
        <taxon>Stramenopiles</taxon>
        <taxon>Oomycota</taxon>
        <taxon>Peronosporomycetes</taxon>
        <taxon>Peronosporales</taxon>
        <taxon>Peronosporaceae</taxon>
        <taxon>Phytophthora</taxon>
    </lineage>
</organism>
<dbReference type="Proteomes" id="UP000486351">
    <property type="component" value="Unassembled WGS sequence"/>
</dbReference>
<reference evidence="1 2" key="1">
    <citation type="submission" date="2018-09" db="EMBL/GenBank/DDBJ databases">
        <title>Genomic investigation of the strawberry pathogen Phytophthora fragariae indicates pathogenicity is determined by transcriptional variation in three key races.</title>
        <authorList>
            <person name="Adams T.M."/>
            <person name="Armitage A.D."/>
            <person name="Sobczyk M.K."/>
            <person name="Bates H.J."/>
            <person name="Dunwell J.M."/>
            <person name="Nellist C.F."/>
            <person name="Harrison R.J."/>
        </authorList>
    </citation>
    <scope>NUCLEOTIDE SEQUENCE [LARGE SCALE GENOMIC DNA]</scope>
    <source>
        <strain evidence="1 2">NOV-77</strain>
    </source>
</reference>
<dbReference type="EMBL" id="QXFY01000207">
    <property type="protein sequence ID" value="KAE9352207.1"/>
    <property type="molecule type" value="Genomic_DNA"/>
</dbReference>
<evidence type="ECO:0000313" key="1">
    <source>
        <dbReference type="EMBL" id="KAE9352207.1"/>
    </source>
</evidence>
<protein>
    <submittedName>
        <fullName evidence="1">Uncharacterized protein</fullName>
    </submittedName>
</protein>
<proteinExistence type="predicted"/>
<accession>A0A6G0S884</accession>
<gene>
    <name evidence="1" type="ORF">PF008_g5587</name>
</gene>
<evidence type="ECO:0000313" key="2">
    <source>
        <dbReference type="Proteomes" id="UP000486351"/>
    </source>
</evidence>
<name>A0A6G0S884_9STRA</name>
<sequence>MYLWPVVIFIRNDTTGDTIANGFEGVLKESSEEDDEEALLQIDALSNA</sequence>
<comment type="caution">
    <text evidence="1">The sequence shown here is derived from an EMBL/GenBank/DDBJ whole genome shotgun (WGS) entry which is preliminary data.</text>
</comment>
<dbReference type="AlphaFoldDB" id="A0A6G0S884"/>